<dbReference type="RefSeq" id="WP_377934958.1">
    <property type="nucleotide sequence ID" value="NZ_JBHUEA010000016.1"/>
</dbReference>
<feature type="non-terminal residue" evidence="1">
    <location>
        <position position="168"/>
    </location>
</feature>
<comment type="caution">
    <text evidence="1">The sequence shown here is derived from an EMBL/GenBank/DDBJ whole genome shotgun (WGS) entry which is preliminary data.</text>
</comment>
<reference evidence="2" key="1">
    <citation type="journal article" date="2019" name="Int. J. Syst. Evol. Microbiol.">
        <title>The Global Catalogue of Microorganisms (GCM) 10K type strain sequencing project: providing services to taxonomists for standard genome sequencing and annotation.</title>
        <authorList>
            <consortium name="The Broad Institute Genomics Platform"/>
            <consortium name="The Broad Institute Genome Sequencing Center for Infectious Disease"/>
            <person name="Wu L."/>
            <person name="Ma J."/>
        </authorList>
    </citation>
    <scope>NUCLEOTIDE SEQUENCE [LARGE SCALE GENOMIC DNA]</scope>
    <source>
        <strain evidence="2">CGMCC 1.12471</strain>
    </source>
</reference>
<dbReference type="EMBL" id="JBHUEA010000016">
    <property type="protein sequence ID" value="MFD1722131.1"/>
    <property type="molecule type" value="Genomic_DNA"/>
</dbReference>
<organism evidence="1 2">
    <name type="scientific">Amnibacterium endophyticum</name>
    <dbReference type="NCBI Taxonomy" id="2109337"/>
    <lineage>
        <taxon>Bacteria</taxon>
        <taxon>Bacillati</taxon>
        <taxon>Actinomycetota</taxon>
        <taxon>Actinomycetes</taxon>
        <taxon>Micrococcales</taxon>
        <taxon>Microbacteriaceae</taxon>
        <taxon>Amnibacterium</taxon>
    </lineage>
</organism>
<gene>
    <name evidence="1" type="ORF">ACFSBI_11270</name>
</gene>
<sequence>MARAGEAALLQTMLAGFEAMLAEEEAEAGRRLGDDDAAVRAFHLHQARVLSLSLYAVRRQLAAGRTLQARAPRTWEVFTAGGCSLHVAGIVANQVTGVSDEHAAVLDATAAELVQRERPSLVERRLTKLREQLDADTAIARHRTASNRRWVGARPRPDGQATLTIEST</sequence>
<proteinExistence type="predicted"/>
<name>A0ABW4LFJ7_9MICO</name>
<accession>A0ABW4LFJ7</accession>
<evidence type="ECO:0008006" key="3">
    <source>
        <dbReference type="Google" id="ProtNLM"/>
    </source>
</evidence>
<evidence type="ECO:0000313" key="1">
    <source>
        <dbReference type="EMBL" id="MFD1722131.1"/>
    </source>
</evidence>
<evidence type="ECO:0000313" key="2">
    <source>
        <dbReference type="Proteomes" id="UP001597347"/>
    </source>
</evidence>
<keyword evidence="2" id="KW-1185">Reference proteome</keyword>
<protein>
    <recommendedName>
        <fullName evidence="3">DUF222 domain-containing protein</fullName>
    </recommendedName>
</protein>
<dbReference type="Proteomes" id="UP001597347">
    <property type="component" value="Unassembled WGS sequence"/>
</dbReference>